<dbReference type="Proteomes" id="UP000694425">
    <property type="component" value="Unplaced"/>
</dbReference>
<dbReference type="FunFam" id="2.10.10.10:FF:000005">
    <property type="entry name" value="Epididymal sperm binding protein 1"/>
    <property type="match status" value="1"/>
</dbReference>
<dbReference type="Ensembl" id="ENSNVIT00000016695.1">
    <property type="protein sequence ID" value="ENSNVIP00000014296.1"/>
    <property type="gene ID" value="ENSNVIG00000011237.1"/>
</dbReference>
<feature type="domain" description="Fibronectin type-II" evidence="9">
    <location>
        <begin position="112"/>
        <end position="159"/>
    </location>
</feature>
<dbReference type="PROSITE" id="PS51092">
    <property type="entry name" value="FN2_2"/>
    <property type="match status" value="2"/>
</dbReference>
<dbReference type="GeneTree" id="ENSGT00940000163003"/>
<dbReference type="GO" id="GO:0009986">
    <property type="term" value="C:cell surface"/>
    <property type="evidence" value="ECO:0007669"/>
    <property type="project" value="TreeGrafter"/>
</dbReference>
<comment type="subcellular location">
    <subcellularLocation>
        <location evidence="1">Secreted</location>
    </subcellularLocation>
</comment>
<dbReference type="PANTHER" id="PTHR22918">
    <property type="entry name" value="SEMINAL PLASMA PROTEIN"/>
    <property type="match status" value="1"/>
</dbReference>
<dbReference type="FunFam" id="2.10.10.10:FF:000003">
    <property type="entry name" value="binder of sperm protein homolog 1"/>
    <property type="match status" value="1"/>
</dbReference>
<evidence type="ECO:0000313" key="11">
    <source>
        <dbReference type="Proteomes" id="UP000694425"/>
    </source>
</evidence>
<dbReference type="SMART" id="SM00059">
    <property type="entry name" value="FN2"/>
    <property type="match status" value="2"/>
</dbReference>
<comment type="similarity">
    <text evidence="2">Belongs to the seminal plasma protein family.</text>
</comment>
<feature type="domain" description="Fibronectin type-II" evidence="9">
    <location>
        <begin position="67"/>
        <end position="111"/>
    </location>
</feature>
<dbReference type="GO" id="GO:0007338">
    <property type="term" value="P:single fertilization"/>
    <property type="evidence" value="ECO:0007669"/>
    <property type="project" value="UniProtKB-KW"/>
</dbReference>
<feature type="disulfide bond" evidence="7">
    <location>
        <begin position="117"/>
        <end position="143"/>
    </location>
</feature>
<keyword evidence="3" id="KW-0964">Secreted</keyword>
<evidence type="ECO:0000256" key="5">
    <source>
        <dbReference type="ARBA" id="ARBA00023157"/>
    </source>
</evidence>
<reference evidence="10" key="1">
    <citation type="submission" date="2025-08" db="UniProtKB">
        <authorList>
            <consortium name="Ensembl"/>
        </authorList>
    </citation>
    <scope>IDENTIFICATION</scope>
</reference>
<dbReference type="InterPro" id="IPR051666">
    <property type="entry name" value="SP_Capacitation_Regulator"/>
</dbReference>
<evidence type="ECO:0000256" key="3">
    <source>
        <dbReference type="ARBA" id="ARBA00022525"/>
    </source>
</evidence>
<accession>A0A8C7B5S5</accession>
<dbReference type="GO" id="GO:0033700">
    <property type="term" value="P:phospholipid efflux"/>
    <property type="evidence" value="ECO:0007669"/>
    <property type="project" value="UniProtKB-ARBA"/>
</dbReference>
<protein>
    <recommendedName>
        <fullName evidence="9">Fibronectin type-II domain-containing protein</fullName>
    </recommendedName>
</protein>
<organism evidence="10 11">
    <name type="scientific">Neovison vison</name>
    <name type="common">American mink</name>
    <name type="synonym">Mustela vison</name>
    <dbReference type="NCBI Taxonomy" id="452646"/>
    <lineage>
        <taxon>Eukaryota</taxon>
        <taxon>Metazoa</taxon>
        <taxon>Chordata</taxon>
        <taxon>Craniata</taxon>
        <taxon>Vertebrata</taxon>
        <taxon>Euteleostomi</taxon>
        <taxon>Mammalia</taxon>
        <taxon>Eutheria</taxon>
        <taxon>Laurasiatheria</taxon>
        <taxon>Carnivora</taxon>
        <taxon>Caniformia</taxon>
        <taxon>Musteloidea</taxon>
        <taxon>Mustelidae</taxon>
        <taxon>Mustelinae</taxon>
        <taxon>Neogale</taxon>
    </lineage>
</organism>
<evidence type="ECO:0000256" key="8">
    <source>
        <dbReference type="SAM" id="Phobius"/>
    </source>
</evidence>
<dbReference type="SUPFAM" id="SSF57440">
    <property type="entry name" value="Kringle-like"/>
    <property type="match status" value="2"/>
</dbReference>
<dbReference type="GO" id="GO:0048240">
    <property type="term" value="P:sperm capacitation"/>
    <property type="evidence" value="ECO:0007669"/>
    <property type="project" value="TreeGrafter"/>
</dbReference>
<dbReference type="InterPro" id="IPR000562">
    <property type="entry name" value="FN_type2_dom"/>
</dbReference>
<dbReference type="Pfam" id="PF00040">
    <property type="entry name" value="fn2"/>
    <property type="match status" value="2"/>
</dbReference>
<evidence type="ECO:0000256" key="7">
    <source>
        <dbReference type="PROSITE-ProRule" id="PRU00479"/>
    </source>
</evidence>
<evidence type="ECO:0000259" key="9">
    <source>
        <dbReference type="PROSITE" id="PS51092"/>
    </source>
</evidence>
<dbReference type="PRINTS" id="PR00013">
    <property type="entry name" value="FNTYPEII"/>
</dbReference>
<dbReference type="InterPro" id="IPR036943">
    <property type="entry name" value="FN_type2_sf"/>
</dbReference>
<dbReference type="PANTHER" id="PTHR22918:SF4">
    <property type="entry name" value="BINDER OF SPERM PROTEIN HOMOLOG 1"/>
    <property type="match status" value="1"/>
</dbReference>
<reference evidence="10" key="2">
    <citation type="submission" date="2025-09" db="UniProtKB">
        <authorList>
            <consortium name="Ensembl"/>
        </authorList>
    </citation>
    <scope>IDENTIFICATION</scope>
</reference>
<dbReference type="Gene3D" id="2.10.10.10">
    <property type="entry name" value="Fibronectin, type II, collagen-binding"/>
    <property type="match status" value="2"/>
</dbReference>
<feature type="disulfide bond" evidence="7">
    <location>
        <begin position="131"/>
        <end position="158"/>
    </location>
</feature>
<evidence type="ECO:0000256" key="4">
    <source>
        <dbReference type="ARBA" id="ARBA00022737"/>
    </source>
</evidence>
<dbReference type="CDD" id="cd00062">
    <property type="entry name" value="FN2"/>
    <property type="match status" value="1"/>
</dbReference>
<keyword evidence="11" id="KW-1185">Reference proteome</keyword>
<keyword evidence="6" id="KW-0278">Fertilization</keyword>
<name>A0A8C7B5S5_NEOVI</name>
<dbReference type="GO" id="GO:1902492">
    <property type="term" value="P:positive regulation of sperm capacitation"/>
    <property type="evidence" value="ECO:0007669"/>
    <property type="project" value="UniProtKB-ARBA"/>
</dbReference>
<dbReference type="InterPro" id="IPR013806">
    <property type="entry name" value="Kringle-like"/>
</dbReference>
<keyword evidence="8" id="KW-0472">Membrane</keyword>
<evidence type="ECO:0000313" key="10">
    <source>
        <dbReference type="Ensembl" id="ENSNVIP00000014296.1"/>
    </source>
</evidence>
<keyword evidence="4" id="KW-0677">Repeat</keyword>
<keyword evidence="5 7" id="KW-1015">Disulfide bond</keyword>
<evidence type="ECO:0000256" key="1">
    <source>
        <dbReference type="ARBA" id="ARBA00004613"/>
    </source>
</evidence>
<keyword evidence="8" id="KW-1133">Transmembrane helix</keyword>
<dbReference type="GO" id="GO:0005615">
    <property type="term" value="C:extracellular space"/>
    <property type="evidence" value="ECO:0007669"/>
    <property type="project" value="UniProtKB-ARBA"/>
</dbReference>
<dbReference type="GO" id="GO:0008201">
    <property type="term" value="F:heparin binding"/>
    <property type="evidence" value="ECO:0007669"/>
    <property type="project" value="TreeGrafter"/>
</dbReference>
<proteinExistence type="inferred from homology"/>
<feature type="transmembrane region" description="Helical" evidence="8">
    <location>
        <begin position="20"/>
        <end position="37"/>
    </location>
</feature>
<evidence type="ECO:0000256" key="2">
    <source>
        <dbReference type="ARBA" id="ARBA00010011"/>
    </source>
</evidence>
<dbReference type="AlphaFoldDB" id="A0A8C7B5S5"/>
<comment type="caution">
    <text evidence="7">Lacks conserved residue(s) required for the propagation of feature annotation.</text>
</comment>
<evidence type="ECO:0000256" key="6">
    <source>
        <dbReference type="ARBA" id="ARBA00023279"/>
    </source>
</evidence>
<keyword evidence="8" id="KW-0812">Transmembrane</keyword>
<sequence>MVPGSWDRVPHRAREAGSLLLPLTFPFSCSLPLSLNVKKINNILRKKSKFVTSQVTLPEKDQEFLFSSDGKCFFPFRYKNGIFYDCVKLKTKHKWCSLNETYQGYWKYCSEDDFAKCVFPFWYRHMIYRECTEDGDAFGKKWCSLTQHYNKDKIWKYCD</sequence>